<evidence type="ECO:0000313" key="4">
    <source>
        <dbReference type="Proteomes" id="UP000698028"/>
    </source>
</evidence>
<keyword evidence="2" id="KW-0732">Signal</keyword>
<dbReference type="InterPro" id="IPR017439">
    <property type="entry name" value="Amidohydrolase"/>
</dbReference>
<evidence type="ECO:0000313" key="3">
    <source>
        <dbReference type="EMBL" id="MBW0145852.1"/>
    </source>
</evidence>
<gene>
    <name evidence="3" type="ORF">KTQ36_11170</name>
</gene>
<dbReference type="Proteomes" id="UP000698028">
    <property type="component" value="Unassembled WGS sequence"/>
</dbReference>
<proteinExistence type="predicted"/>
<feature type="chain" id="PRO_5045560489" evidence="2">
    <location>
        <begin position="24"/>
        <end position="417"/>
    </location>
</feature>
<keyword evidence="4" id="KW-1185">Reference proteome</keyword>
<evidence type="ECO:0000256" key="1">
    <source>
        <dbReference type="ARBA" id="ARBA00022801"/>
    </source>
</evidence>
<dbReference type="InterPro" id="IPR002933">
    <property type="entry name" value="Peptidase_M20"/>
</dbReference>
<reference evidence="3 4" key="1">
    <citation type="submission" date="2021-07" db="EMBL/GenBank/DDBJ databases">
        <title>The draft genome sequence of Sphingomicrobium sp. B8.</title>
        <authorList>
            <person name="Mu L."/>
        </authorList>
    </citation>
    <scope>NUCLEOTIDE SEQUENCE [LARGE SCALE GENOMIC DNA]</scope>
    <source>
        <strain evidence="3 4">B8</strain>
    </source>
</reference>
<keyword evidence="1" id="KW-0378">Hydrolase</keyword>
<accession>A0ABS6V9M3</accession>
<name>A0ABS6V9M3_9SPHN</name>
<dbReference type="PIRSF" id="PIRSF005962">
    <property type="entry name" value="Pept_M20D_amidohydro"/>
    <property type="match status" value="1"/>
</dbReference>
<sequence length="417" mass="44138">MAVKSRWVALALAVTAIAAPAQGEPDLRSVLNATIESHEDEIIALRRDLHRHPEISGEEERTAAVLADALRGYGYDVRTGVGGHGLVATLPGATVGPLMAYRADMDAVRDPSPDPVAFASVNEGVRHICGHDMHMAIAMSMAQAFAIHREQLPGSVTFIFQPAEESTQGARDMLADNVFAERMPDAIYGLHSAPMPTGTIGAAKGVMMPARDRIVIRIEGEKASLAGEAMRDAVVGLNTLESPFSSQPLDSDFASVPGANLEVNSQSEVVVGSFLTRAVDHVSADAEARLKEAAEAMRDRYPGTRIAIEYDPANVPGVVNDPDLTALALADARSILSADAVAEFETLIPSFSEDFGHFQRVVPGAFFFLGMTGPGSATPAMPHSPGFVADEAALMFGARVMSHVMIAQMERLAEAGG</sequence>
<dbReference type="Pfam" id="PF01546">
    <property type="entry name" value="Peptidase_M20"/>
    <property type="match status" value="1"/>
</dbReference>
<comment type="caution">
    <text evidence="3">The sequence shown here is derived from an EMBL/GenBank/DDBJ whole genome shotgun (WGS) entry which is preliminary data.</text>
</comment>
<dbReference type="RefSeq" id="WP_218633732.1">
    <property type="nucleotide sequence ID" value="NZ_JAHVAH010000001.1"/>
</dbReference>
<dbReference type="PANTHER" id="PTHR11014">
    <property type="entry name" value="PEPTIDASE M20 FAMILY MEMBER"/>
    <property type="match status" value="1"/>
</dbReference>
<feature type="signal peptide" evidence="2">
    <location>
        <begin position="1"/>
        <end position="23"/>
    </location>
</feature>
<protein>
    <submittedName>
        <fullName evidence="3">M20/M25/M40 family metallo-hydrolase</fullName>
    </submittedName>
</protein>
<dbReference type="EMBL" id="JAHVAH010000001">
    <property type="protein sequence ID" value="MBW0145852.1"/>
    <property type="molecule type" value="Genomic_DNA"/>
</dbReference>
<organism evidence="3 4">
    <name type="scientific">Sphingomicrobium clamense</name>
    <dbReference type="NCBI Taxonomy" id="2851013"/>
    <lineage>
        <taxon>Bacteria</taxon>
        <taxon>Pseudomonadati</taxon>
        <taxon>Pseudomonadota</taxon>
        <taxon>Alphaproteobacteria</taxon>
        <taxon>Sphingomonadales</taxon>
        <taxon>Sphingomonadaceae</taxon>
        <taxon>Sphingomicrobium</taxon>
    </lineage>
</organism>
<dbReference type="PANTHER" id="PTHR11014:SF63">
    <property type="entry name" value="METALLOPEPTIDASE, PUTATIVE (AFU_ORTHOLOGUE AFUA_6G09600)-RELATED"/>
    <property type="match status" value="1"/>
</dbReference>
<evidence type="ECO:0000256" key="2">
    <source>
        <dbReference type="SAM" id="SignalP"/>
    </source>
</evidence>